<accession>A0A182USV3</accession>
<dbReference type="AlphaFoldDB" id="A0A182USV3"/>
<keyword evidence="3" id="KW-1185">Reference proteome</keyword>
<dbReference type="Proteomes" id="UP000075903">
    <property type="component" value="Unassembled WGS sequence"/>
</dbReference>
<feature type="compositionally biased region" description="Low complexity" evidence="1">
    <location>
        <begin position="89"/>
        <end position="99"/>
    </location>
</feature>
<evidence type="ECO:0000313" key="3">
    <source>
        <dbReference type="Proteomes" id="UP000075903"/>
    </source>
</evidence>
<dbReference type="VEuPathDB" id="VectorBase:AMEM21_002669"/>
<dbReference type="VEuPathDB" id="VectorBase:AMEM003039"/>
<feature type="region of interest" description="Disordered" evidence="1">
    <location>
        <begin position="83"/>
        <end position="102"/>
    </location>
</feature>
<sequence>MSHAERDATGGSLKSDPSRLKMYRCHKRLDLQQQHHKCKSYRRTLRPDRAALEPTVESSSGSVDGDGRRWQCRRQRPVQPDPVWPLCPSSSSSASSTSSNPTVGRLCPGRHISAQLFWTAVLLLCAGFCTKTGCDDTEQFQKNNLGEMLALVVVGDDITVKKNQAFRVTSGALVTAMD</sequence>
<feature type="region of interest" description="Disordered" evidence="1">
    <location>
        <begin position="49"/>
        <end position="77"/>
    </location>
</feature>
<reference evidence="2" key="1">
    <citation type="submission" date="2020-05" db="UniProtKB">
        <authorList>
            <consortium name="EnsemblMetazoa"/>
        </authorList>
    </citation>
    <scope>IDENTIFICATION</scope>
    <source>
        <strain evidence="2">MAF</strain>
    </source>
</reference>
<name>A0A182USV3_ANOME</name>
<evidence type="ECO:0000313" key="2">
    <source>
        <dbReference type="EnsemblMetazoa" id="AMEM003039-PA"/>
    </source>
</evidence>
<organism evidence="2 3">
    <name type="scientific">Anopheles merus</name>
    <name type="common">Mosquito</name>
    <dbReference type="NCBI Taxonomy" id="30066"/>
    <lineage>
        <taxon>Eukaryota</taxon>
        <taxon>Metazoa</taxon>
        <taxon>Ecdysozoa</taxon>
        <taxon>Arthropoda</taxon>
        <taxon>Hexapoda</taxon>
        <taxon>Insecta</taxon>
        <taxon>Pterygota</taxon>
        <taxon>Neoptera</taxon>
        <taxon>Endopterygota</taxon>
        <taxon>Diptera</taxon>
        <taxon>Nematocera</taxon>
        <taxon>Culicoidea</taxon>
        <taxon>Culicidae</taxon>
        <taxon>Anophelinae</taxon>
        <taxon>Anopheles</taxon>
    </lineage>
</organism>
<dbReference type="STRING" id="30066.A0A182USV3"/>
<protein>
    <submittedName>
        <fullName evidence="2">Uncharacterized protein</fullName>
    </submittedName>
</protein>
<evidence type="ECO:0000256" key="1">
    <source>
        <dbReference type="SAM" id="MobiDB-lite"/>
    </source>
</evidence>
<proteinExistence type="predicted"/>
<dbReference type="EnsemblMetazoa" id="AMEM003039-RA">
    <property type="protein sequence ID" value="AMEM003039-PA"/>
    <property type="gene ID" value="AMEM003039"/>
</dbReference>